<dbReference type="InterPro" id="IPR052976">
    <property type="entry name" value="Scoloptoxin-like"/>
</dbReference>
<dbReference type="PANTHER" id="PTHR22933">
    <property type="entry name" value="FI18007P1-RELATED"/>
    <property type="match status" value="1"/>
</dbReference>
<dbReference type="PANTHER" id="PTHR22933:SF18">
    <property type="match status" value="1"/>
</dbReference>
<evidence type="ECO:0000259" key="2">
    <source>
        <dbReference type="PROSITE" id="PS50940"/>
    </source>
</evidence>
<evidence type="ECO:0000313" key="3">
    <source>
        <dbReference type="EMBL" id="AYA50045.1"/>
    </source>
</evidence>
<organism evidence="3">
    <name type="scientific">Leptinotarsa decemlineata</name>
    <name type="common">Colorado potato beetle</name>
    <name type="synonym">Doryphora decemlineata</name>
    <dbReference type="NCBI Taxonomy" id="7539"/>
    <lineage>
        <taxon>Eukaryota</taxon>
        <taxon>Metazoa</taxon>
        <taxon>Ecdysozoa</taxon>
        <taxon>Arthropoda</taxon>
        <taxon>Hexapoda</taxon>
        <taxon>Insecta</taxon>
        <taxon>Pterygota</taxon>
        <taxon>Neoptera</taxon>
        <taxon>Endopterygota</taxon>
        <taxon>Coleoptera</taxon>
        <taxon>Polyphaga</taxon>
        <taxon>Cucujiformia</taxon>
        <taxon>Chrysomeloidea</taxon>
        <taxon>Chrysomelidae</taxon>
        <taxon>Chrysomelinae</taxon>
        <taxon>Doryphorini</taxon>
        <taxon>Leptinotarsa</taxon>
    </lineage>
</organism>
<dbReference type="OrthoDB" id="541276at2759"/>
<accession>A0A3S7SJY1</accession>
<dbReference type="SMART" id="SM00494">
    <property type="entry name" value="ChtBD2"/>
    <property type="match status" value="1"/>
</dbReference>
<dbReference type="SUPFAM" id="SSF57625">
    <property type="entry name" value="Invertebrate chitin-binding proteins"/>
    <property type="match status" value="1"/>
</dbReference>
<dbReference type="Pfam" id="PF01607">
    <property type="entry name" value="CBM_14"/>
    <property type="match status" value="1"/>
</dbReference>
<reference evidence="3" key="1">
    <citation type="submission" date="2017-11" db="EMBL/GenBank/DDBJ databases">
        <authorList>
            <person name="Wang Y.-W."/>
            <person name="Wan P.-J."/>
            <person name="Li G.-Q."/>
        </authorList>
    </citation>
    <scope>NUCLEOTIDE SEQUENCE</scope>
</reference>
<gene>
    <name evidence="3" type="primary">CPAP1-B2</name>
</gene>
<dbReference type="AlphaFoldDB" id="A0A3S7SJY1"/>
<feature type="domain" description="Chitin-binding type-2" evidence="2">
    <location>
        <begin position="547"/>
        <end position="606"/>
    </location>
</feature>
<protein>
    <submittedName>
        <fullName evidence="3">Cuticular protein analogous to peritrophins 1-B2</fullName>
    </submittedName>
</protein>
<dbReference type="EMBL" id="MG601720">
    <property type="protein sequence ID" value="AYA50045.1"/>
    <property type="molecule type" value="mRNA"/>
</dbReference>
<sequence length="704" mass="80360">MELKGYPSRSTGITTIHHDKPEDSSISVMATKMSDTKKLELANITLTASERHKRLLPYTNFYQTQSFNSPPYQPPVDKYRFVQKKVNNYDDYHNSQDALYQSQHKFTPFLESNAIPGPFRPMVQNPSPARVEVQYVPQNKVPNYSEIYDKLAQLKLRQNYREPSYVQVNRPIQPQRYVLKPQVNYNRYKIFRPSKTTIETFTATSIDIPSAEGENQYEHAKNFESLREGTKPLASKPNYGQKEYPVLEPYQEVTRKPFIIVPVPPQDREPRPLIVIQRKPVFREKQRYNTQKVPQYIQVAPPSEQYNEPLRYVTPKYEQFPKYHVISNSDYQDTPSSENPLKYELGSPPKLKEFQAALPPLQAPPKYQDITPSKPKYKEYHVLPPTAETSHEYPESARYPDIPKYGDYHDAPQKQLVSIQYGEYDGAPPPTKTSSGLAEILSHLQSTNTLPKTLTADNIDNSIKTLVRILDALKKQQKLSKPIIVQDSSSSDYDDGISNEAGVGVGGDLAHLPIAVGQHFPEDTPDGGTPGKPGVDYPALSTIPKTTFNCKTQRYKGFFGDPDTNCQVWHYCDLNGGQSSFLCPNGTIFSQVALTCDWWYNVKCSSTAQLYVLNERLYKYIIPLSPKFPEDYSGPLVDKYLALKFQQMEEKMRKEKKGKGNSSEESDSEESQDVESEDTEKVDSSTKNPYQKETLETIEDANEN</sequence>
<dbReference type="GO" id="GO:0005576">
    <property type="term" value="C:extracellular region"/>
    <property type="evidence" value="ECO:0007669"/>
    <property type="project" value="InterPro"/>
</dbReference>
<dbReference type="InterPro" id="IPR002557">
    <property type="entry name" value="Chitin-bd_dom"/>
</dbReference>
<name>A0A3S7SJY1_LEPDE</name>
<dbReference type="PROSITE" id="PS50940">
    <property type="entry name" value="CHIT_BIND_II"/>
    <property type="match status" value="1"/>
</dbReference>
<proteinExistence type="evidence at transcript level"/>
<dbReference type="GO" id="GO:0008061">
    <property type="term" value="F:chitin binding"/>
    <property type="evidence" value="ECO:0007669"/>
    <property type="project" value="InterPro"/>
</dbReference>
<feature type="compositionally biased region" description="Acidic residues" evidence="1">
    <location>
        <begin position="664"/>
        <end position="678"/>
    </location>
</feature>
<dbReference type="InterPro" id="IPR036508">
    <property type="entry name" value="Chitin-bd_dom_sf"/>
</dbReference>
<evidence type="ECO:0000256" key="1">
    <source>
        <dbReference type="SAM" id="MobiDB-lite"/>
    </source>
</evidence>
<dbReference type="Gene3D" id="2.170.140.10">
    <property type="entry name" value="Chitin binding domain"/>
    <property type="match status" value="1"/>
</dbReference>
<feature type="region of interest" description="Disordered" evidence="1">
    <location>
        <begin position="652"/>
        <end position="704"/>
    </location>
</feature>